<evidence type="ECO:0000313" key="1">
    <source>
        <dbReference type="EMBL" id="JAH97423.1"/>
    </source>
</evidence>
<organism evidence="1">
    <name type="scientific">Anguilla anguilla</name>
    <name type="common">European freshwater eel</name>
    <name type="synonym">Muraena anguilla</name>
    <dbReference type="NCBI Taxonomy" id="7936"/>
    <lineage>
        <taxon>Eukaryota</taxon>
        <taxon>Metazoa</taxon>
        <taxon>Chordata</taxon>
        <taxon>Craniata</taxon>
        <taxon>Vertebrata</taxon>
        <taxon>Euteleostomi</taxon>
        <taxon>Actinopterygii</taxon>
        <taxon>Neopterygii</taxon>
        <taxon>Teleostei</taxon>
        <taxon>Anguilliformes</taxon>
        <taxon>Anguillidae</taxon>
        <taxon>Anguilla</taxon>
    </lineage>
</organism>
<accession>A0A0E9X6W2</accession>
<reference evidence="1" key="1">
    <citation type="submission" date="2014-11" db="EMBL/GenBank/DDBJ databases">
        <authorList>
            <person name="Amaro Gonzalez C."/>
        </authorList>
    </citation>
    <scope>NUCLEOTIDE SEQUENCE</scope>
</reference>
<proteinExistence type="predicted"/>
<reference evidence="1" key="2">
    <citation type="journal article" date="2015" name="Fish Shellfish Immunol.">
        <title>Early steps in the European eel (Anguilla anguilla)-Vibrio vulnificus interaction in the gills: Role of the RtxA13 toxin.</title>
        <authorList>
            <person name="Callol A."/>
            <person name="Pajuelo D."/>
            <person name="Ebbesson L."/>
            <person name="Teles M."/>
            <person name="MacKenzie S."/>
            <person name="Amaro C."/>
        </authorList>
    </citation>
    <scope>NUCLEOTIDE SEQUENCE</scope>
</reference>
<protein>
    <submittedName>
        <fullName evidence="1">Uncharacterized protein</fullName>
    </submittedName>
</protein>
<dbReference type="EMBL" id="GBXM01011154">
    <property type="protein sequence ID" value="JAH97423.1"/>
    <property type="molecule type" value="Transcribed_RNA"/>
</dbReference>
<sequence>MENMVGIGQCTDFLQKQVYSLGRDVGVIPDPQMDRSFTSYLSPNSSTHLSSDYMDVHRSLSPEQLGMFNHSLRATLGESGKVTQGGVGVVALALSFLFDVLAQQAKNQTGSTHFIHRIFRERDGNNSSEVGTVIIDYLKLVLLIANDPQRMKEETERYEQRLNHSLVGHFERTVKAQNSSWTDWKIFTHGLAFHQHMMIHQVRMGADISLEQLIEKDWENCMDKFAKKGQLNLDEMTNIVERLRSISPEKHQLLTRCKDIGPILMSHFVYDVIIEGMTFFLAFQRHAPLFLSQNVHFFY</sequence>
<dbReference type="AlphaFoldDB" id="A0A0E9X6W2"/>
<name>A0A0E9X6W2_ANGAN</name>